<dbReference type="KEGG" id="span:AWL63_17705"/>
<dbReference type="Proteomes" id="UP000094256">
    <property type="component" value="Chromosome"/>
</dbReference>
<dbReference type="OrthoDB" id="7583164at2"/>
<dbReference type="EMBL" id="CP014168">
    <property type="protein sequence ID" value="AOH85497.1"/>
    <property type="molecule type" value="Genomic_DNA"/>
</dbReference>
<feature type="transmembrane region" description="Helical" evidence="1">
    <location>
        <begin position="43"/>
        <end position="59"/>
    </location>
</feature>
<dbReference type="STRING" id="1560345.AWL63_17705"/>
<organism evidence="2 3">
    <name type="scientific">Sphingomonas panacis</name>
    <dbReference type="NCBI Taxonomy" id="1560345"/>
    <lineage>
        <taxon>Bacteria</taxon>
        <taxon>Pseudomonadati</taxon>
        <taxon>Pseudomonadota</taxon>
        <taxon>Alphaproteobacteria</taxon>
        <taxon>Sphingomonadales</taxon>
        <taxon>Sphingomonadaceae</taxon>
        <taxon>Sphingomonas</taxon>
    </lineage>
</organism>
<name>A0A1B3ZDK7_9SPHN</name>
<sequence length="94" mass="10155">MIAATFAVAVAAFLLFAFATDRQYRARFGEALAARRQTVLRGAAWACVATDFALAWLAWGRVFGPVGWIAMLMAGAAASFTLLNFLVPDRRGGR</sequence>
<gene>
    <name evidence="2" type="ORF">AWL63_17705</name>
</gene>
<dbReference type="Pfam" id="PF11804">
    <property type="entry name" value="DUF3325"/>
    <property type="match status" value="1"/>
</dbReference>
<keyword evidence="3" id="KW-1185">Reference proteome</keyword>
<keyword evidence="1" id="KW-0812">Transmembrane</keyword>
<protein>
    <recommendedName>
        <fullName evidence="4">DUF3325 domain-containing protein</fullName>
    </recommendedName>
</protein>
<keyword evidence="1" id="KW-0472">Membrane</keyword>
<keyword evidence="1" id="KW-1133">Transmembrane helix</keyword>
<evidence type="ECO:0000256" key="1">
    <source>
        <dbReference type="SAM" id="Phobius"/>
    </source>
</evidence>
<reference evidence="2 3" key="1">
    <citation type="submission" date="2016-01" db="EMBL/GenBank/DDBJ databases">
        <title>Complete genome and mega plasmid sequence of Sphingomonas panacis DCY99 elicits systemic resistance in rice to Xanthomonas oryzae.</title>
        <authorList>
            <person name="Kim Y.J."/>
            <person name="Yang D.C."/>
            <person name="Sing P."/>
        </authorList>
    </citation>
    <scope>NUCLEOTIDE SEQUENCE [LARGE SCALE GENOMIC DNA]</scope>
    <source>
        <strain evidence="2 3">DCY99</strain>
    </source>
</reference>
<dbReference type="InterPro" id="IPR021762">
    <property type="entry name" value="DUF3325"/>
</dbReference>
<evidence type="ECO:0008006" key="4">
    <source>
        <dbReference type="Google" id="ProtNLM"/>
    </source>
</evidence>
<proteinExistence type="predicted"/>
<dbReference type="RefSeq" id="WP_069206030.1">
    <property type="nucleotide sequence ID" value="NZ_CP014168.1"/>
</dbReference>
<dbReference type="AlphaFoldDB" id="A0A1B3ZDK7"/>
<evidence type="ECO:0000313" key="2">
    <source>
        <dbReference type="EMBL" id="AOH85497.1"/>
    </source>
</evidence>
<evidence type="ECO:0000313" key="3">
    <source>
        <dbReference type="Proteomes" id="UP000094256"/>
    </source>
</evidence>
<accession>A0A1B3ZDK7</accession>
<feature type="transmembrane region" description="Helical" evidence="1">
    <location>
        <begin position="66"/>
        <end position="87"/>
    </location>
</feature>